<dbReference type="AlphaFoldDB" id="A0AAV2RHW8"/>
<gene>
    <name evidence="2" type="ORF">MNOR_LOCUS24882</name>
</gene>
<accession>A0AAV2RHW8</accession>
<protein>
    <recommendedName>
        <fullName evidence="1">DUF5641 domain-containing protein</fullName>
    </recommendedName>
</protein>
<dbReference type="PANTHER" id="PTHR47331">
    <property type="entry name" value="PHD-TYPE DOMAIN-CONTAINING PROTEIN"/>
    <property type="match status" value="1"/>
</dbReference>
<comment type="caution">
    <text evidence="2">The sequence shown here is derived from an EMBL/GenBank/DDBJ whole genome shotgun (WGS) entry which is preliminary data.</text>
</comment>
<evidence type="ECO:0000259" key="1">
    <source>
        <dbReference type="Pfam" id="PF18701"/>
    </source>
</evidence>
<dbReference type="InterPro" id="IPR040676">
    <property type="entry name" value="DUF5641"/>
</dbReference>
<evidence type="ECO:0000313" key="3">
    <source>
        <dbReference type="Proteomes" id="UP001497623"/>
    </source>
</evidence>
<dbReference type="Proteomes" id="UP001497623">
    <property type="component" value="Unassembled WGS sequence"/>
</dbReference>
<reference evidence="2 3" key="1">
    <citation type="submission" date="2024-05" db="EMBL/GenBank/DDBJ databases">
        <authorList>
            <person name="Wallberg A."/>
        </authorList>
    </citation>
    <scope>NUCLEOTIDE SEQUENCE [LARGE SCALE GENOMIC DNA]</scope>
</reference>
<organism evidence="2 3">
    <name type="scientific">Meganyctiphanes norvegica</name>
    <name type="common">Northern krill</name>
    <name type="synonym">Thysanopoda norvegica</name>
    <dbReference type="NCBI Taxonomy" id="48144"/>
    <lineage>
        <taxon>Eukaryota</taxon>
        <taxon>Metazoa</taxon>
        <taxon>Ecdysozoa</taxon>
        <taxon>Arthropoda</taxon>
        <taxon>Crustacea</taxon>
        <taxon>Multicrustacea</taxon>
        <taxon>Malacostraca</taxon>
        <taxon>Eumalacostraca</taxon>
        <taxon>Eucarida</taxon>
        <taxon>Euphausiacea</taxon>
        <taxon>Euphausiidae</taxon>
        <taxon>Meganyctiphanes</taxon>
    </lineage>
</organism>
<proteinExistence type="predicted"/>
<dbReference type="Pfam" id="PF18701">
    <property type="entry name" value="DUF5641"/>
    <property type="match status" value="1"/>
</dbReference>
<name>A0AAV2RHW8_MEGNR</name>
<dbReference type="EMBL" id="CAXKWB010023225">
    <property type="protein sequence ID" value="CAL4124928.1"/>
    <property type="molecule type" value="Genomic_DNA"/>
</dbReference>
<keyword evidence="3" id="KW-1185">Reference proteome</keyword>
<sequence length="243" mass="27856">MIGLLKVELRKMSFGTKLTLQEAKVHILEVQRIINNRPLTRATASLNDVTCITPMDLIRGYKDNTSIFPEVYLDEYLEDLWECKQDLPQQYLRKKLNREKFFKNLNEGYFEKLRFSSPGTPQKQGQGQKHRPPKVGDVVLIKQDTLRIEWPRGIIVELPVSSDGQIRRAKVMNSKKHVLDRAICDLYSLEIDAEQVIPAYLDSRLHVTDISHQNISGKRDVPKRKAAIAGENKTSVIYNAGEA</sequence>
<feature type="domain" description="DUF5641" evidence="1">
    <location>
        <begin position="99"/>
        <end position="187"/>
    </location>
</feature>
<evidence type="ECO:0000313" key="2">
    <source>
        <dbReference type="EMBL" id="CAL4124928.1"/>
    </source>
</evidence>